<evidence type="ECO:0000256" key="5">
    <source>
        <dbReference type="ARBA" id="ARBA00023157"/>
    </source>
</evidence>
<evidence type="ECO:0000256" key="1">
    <source>
        <dbReference type="ARBA" id="ARBA00022670"/>
    </source>
</evidence>
<keyword evidence="1" id="KW-0645">Protease</keyword>
<reference evidence="9" key="1">
    <citation type="submission" date="2025-08" db="UniProtKB">
        <authorList>
            <consortium name="RefSeq"/>
        </authorList>
    </citation>
    <scope>IDENTIFICATION</scope>
    <source>
        <tissue evidence="9">Sperm</tissue>
    </source>
</reference>
<evidence type="ECO:0000256" key="3">
    <source>
        <dbReference type="ARBA" id="ARBA00022801"/>
    </source>
</evidence>
<dbReference type="PANTHER" id="PTHR24252">
    <property type="entry name" value="ACROSIN-RELATED"/>
    <property type="match status" value="1"/>
</dbReference>
<dbReference type="PROSITE" id="PS50240">
    <property type="entry name" value="TRYPSIN_DOM"/>
    <property type="match status" value="1"/>
</dbReference>
<dbReference type="KEGG" id="pmrn:116942625"/>
<dbReference type="InterPro" id="IPR009003">
    <property type="entry name" value="Peptidase_S1_PA"/>
</dbReference>
<dbReference type="GO" id="GO:0006508">
    <property type="term" value="P:proteolysis"/>
    <property type="evidence" value="ECO:0007669"/>
    <property type="project" value="UniProtKB-KW"/>
</dbReference>
<dbReference type="Pfam" id="PF00089">
    <property type="entry name" value="Trypsin"/>
    <property type="match status" value="1"/>
</dbReference>
<keyword evidence="6" id="KW-0472">Membrane</keyword>
<dbReference type="PROSITE" id="PS00135">
    <property type="entry name" value="TRYPSIN_SER"/>
    <property type="match status" value="1"/>
</dbReference>
<dbReference type="InterPro" id="IPR043504">
    <property type="entry name" value="Peptidase_S1_PA_chymotrypsin"/>
</dbReference>
<protein>
    <submittedName>
        <fullName evidence="9">Chymotrypsinogen A-like</fullName>
    </submittedName>
</protein>
<evidence type="ECO:0000313" key="9">
    <source>
        <dbReference type="RefSeq" id="XP_032810651.1"/>
    </source>
</evidence>
<feature type="transmembrane region" description="Helical" evidence="6">
    <location>
        <begin position="53"/>
        <end position="78"/>
    </location>
</feature>
<dbReference type="SUPFAM" id="SSF50494">
    <property type="entry name" value="Trypsin-like serine proteases"/>
    <property type="match status" value="1"/>
</dbReference>
<evidence type="ECO:0000256" key="4">
    <source>
        <dbReference type="ARBA" id="ARBA00022825"/>
    </source>
</evidence>
<proteinExistence type="predicted"/>
<evidence type="ECO:0000256" key="2">
    <source>
        <dbReference type="ARBA" id="ARBA00022729"/>
    </source>
</evidence>
<accession>A0AAJ7WUI2</accession>
<dbReference type="InterPro" id="IPR033116">
    <property type="entry name" value="TRYPSIN_SER"/>
</dbReference>
<organism evidence="8 9">
    <name type="scientific">Petromyzon marinus</name>
    <name type="common">Sea lamprey</name>
    <dbReference type="NCBI Taxonomy" id="7757"/>
    <lineage>
        <taxon>Eukaryota</taxon>
        <taxon>Metazoa</taxon>
        <taxon>Chordata</taxon>
        <taxon>Craniata</taxon>
        <taxon>Vertebrata</taxon>
        <taxon>Cyclostomata</taxon>
        <taxon>Hyperoartia</taxon>
        <taxon>Petromyzontiformes</taxon>
        <taxon>Petromyzontidae</taxon>
        <taxon>Petromyzon</taxon>
    </lineage>
</organism>
<dbReference type="AlphaFoldDB" id="A0AAJ7WUI2"/>
<keyword evidence="2" id="KW-0732">Signal</keyword>
<keyword evidence="6" id="KW-0812">Transmembrane</keyword>
<dbReference type="CDD" id="cd00190">
    <property type="entry name" value="Tryp_SPc"/>
    <property type="match status" value="1"/>
</dbReference>
<dbReference type="Proteomes" id="UP001318040">
    <property type="component" value="Chromosome 15"/>
</dbReference>
<keyword evidence="5" id="KW-1015">Disulfide bond</keyword>
<dbReference type="GO" id="GO:0004252">
    <property type="term" value="F:serine-type endopeptidase activity"/>
    <property type="evidence" value="ECO:0007669"/>
    <property type="project" value="InterPro"/>
</dbReference>
<dbReference type="RefSeq" id="XP_032810651.1">
    <property type="nucleotide sequence ID" value="XM_032954760.1"/>
</dbReference>
<evidence type="ECO:0000256" key="6">
    <source>
        <dbReference type="SAM" id="Phobius"/>
    </source>
</evidence>
<dbReference type="Gene3D" id="2.40.10.10">
    <property type="entry name" value="Trypsin-like serine proteases"/>
    <property type="match status" value="1"/>
</dbReference>
<dbReference type="InterPro" id="IPR001254">
    <property type="entry name" value="Trypsin_dom"/>
</dbReference>
<dbReference type="InterPro" id="IPR001314">
    <property type="entry name" value="Peptidase_S1A"/>
</dbReference>
<keyword evidence="3" id="KW-0378">Hydrolase</keyword>
<dbReference type="SMART" id="SM00020">
    <property type="entry name" value="Tryp_SPc"/>
    <property type="match status" value="1"/>
</dbReference>
<evidence type="ECO:0000313" key="8">
    <source>
        <dbReference type="Proteomes" id="UP001318040"/>
    </source>
</evidence>
<gene>
    <name evidence="9" type="primary">LOC116942625</name>
</gene>
<evidence type="ECO:0000259" key="7">
    <source>
        <dbReference type="PROSITE" id="PS50240"/>
    </source>
</evidence>
<name>A0AAJ7WUI2_PETMA</name>
<dbReference type="PRINTS" id="PR00722">
    <property type="entry name" value="CHYMOTRYPSIN"/>
</dbReference>
<dbReference type="FunFam" id="2.40.10.10:FF:000120">
    <property type="entry name" value="Putative serine protease"/>
    <property type="match status" value="1"/>
</dbReference>
<dbReference type="PANTHER" id="PTHR24252:SF7">
    <property type="entry name" value="HYALIN"/>
    <property type="match status" value="1"/>
</dbReference>
<keyword evidence="8" id="KW-1185">Reference proteome</keyword>
<keyword evidence="6" id="KW-1133">Transmembrane helix</keyword>
<keyword evidence="4" id="KW-0720">Serine protease</keyword>
<feature type="domain" description="Peptidase S1" evidence="7">
    <location>
        <begin position="107"/>
        <end position="347"/>
    </location>
</feature>
<sequence length="370" mass="39036">MEAMKTKGRTQGRNSTELMMTVDVETITSPSKARGKAGNPCAGACSWLWSHQLIVACIVILCLLLVAAGVLAGVFGALRANMSDDKIPSASGGFEGCGWRPEAGTRIVNGEKSTLAWPWQVSLQNKFHTGKWTHFCGASIISSTWLLTARHCITNVPNLTGDIIAVMGTNSLNDTSLAVQRVAIAETVLHPDGESSDVALLRLAWSVAFSATVGPVCLPVNATTAKPDTPCFVTGWGVVTTNDKTKQVDLREVKLTIMNDSSCEPTNSGRPLQRSMMCAADVNTHADTCQGDSGGPLVRLAGETEPAPGRWVLEGITSFGRGCGSRVFLGVYARVAAFTQWISRTTATKTTAATETTAAAATTTTGKSAR</sequence>